<evidence type="ECO:0000256" key="4">
    <source>
        <dbReference type="ARBA" id="ARBA00022655"/>
    </source>
</evidence>
<name>A0ABU1AZ06_9BACT</name>
<keyword evidence="5 6" id="KW-0808">Transferase</keyword>
<dbReference type="EMBL" id="JARXHW010000026">
    <property type="protein sequence ID" value="MDQ8208207.1"/>
    <property type="molecule type" value="Genomic_DNA"/>
</dbReference>
<evidence type="ECO:0000256" key="5">
    <source>
        <dbReference type="ARBA" id="ARBA00022679"/>
    </source>
</evidence>
<dbReference type="SUPFAM" id="SSF51621">
    <property type="entry name" value="Phosphoenolpyruvate/pyruvate domain"/>
    <property type="match status" value="1"/>
</dbReference>
<dbReference type="InterPro" id="IPR015813">
    <property type="entry name" value="Pyrv/PenolPyrv_kinase-like_dom"/>
</dbReference>
<dbReference type="InterPro" id="IPR040442">
    <property type="entry name" value="Pyrv_kinase-like_dom_sf"/>
</dbReference>
<evidence type="ECO:0000256" key="2">
    <source>
        <dbReference type="ARBA" id="ARBA00011424"/>
    </source>
</evidence>
<dbReference type="Pfam" id="PF02548">
    <property type="entry name" value="Pantoate_transf"/>
    <property type="match status" value="1"/>
</dbReference>
<evidence type="ECO:0000313" key="7">
    <source>
        <dbReference type="Proteomes" id="UP001225316"/>
    </source>
</evidence>
<dbReference type="PANTHER" id="PTHR20881:SF0">
    <property type="entry name" value="3-METHYL-2-OXOBUTANOATE HYDROXYMETHYLTRANSFERASE"/>
    <property type="match status" value="1"/>
</dbReference>
<dbReference type="EC" id="2.1.2.11" evidence="3"/>
<comment type="subunit">
    <text evidence="2">Homodecamer; pentamer of dimers.</text>
</comment>
<organism evidence="6 7">
    <name type="scientific">Thalassobacterium maritimum</name>
    <dbReference type="NCBI Taxonomy" id="3041265"/>
    <lineage>
        <taxon>Bacteria</taxon>
        <taxon>Pseudomonadati</taxon>
        <taxon>Verrucomicrobiota</taxon>
        <taxon>Opitutia</taxon>
        <taxon>Puniceicoccales</taxon>
        <taxon>Coraliomargaritaceae</taxon>
        <taxon>Thalassobacterium</taxon>
    </lineage>
</organism>
<dbReference type="Proteomes" id="UP001225316">
    <property type="component" value="Unassembled WGS sequence"/>
</dbReference>
<comment type="similarity">
    <text evidence="1">Belongs to the PanB family.</text>
</comment>
<keyword evidence="7" id="KW-1185">Reference proteome</keyword>
<dbReference type="PIRSF" id="PIRSF000388">
    <property type="entry name" value="Pantoate_hydroxy_MeTrfase"/>
    <property type="match status" value="1"/>
</dbReference>
<gene>
    <name evidence="6" type="ORF">QEH52_11855</name>
</gene>
<proteinExistence type="inferred from homology"/>
<accession>A0ABU1AZ06</accession>
<evidence type="ECO:0000313" key="6">
    <source>
        <dbReference type="EMBL" id="MDQ8208207.1"/>
    </source>
</evidence>
<dbReference type="PANTHER" id="PTHR20881">
    <property type="entry name" value="3-METHYL-2-OXOBUTANOATE HYDROXYMETHYLTRANSFERASE"/>
    <property type="match status" value="1"/>
</dbReference>
<dbReference type="Gene3D" id="3.20.20.60">
    <property type="entry name" value="Phosphoenolpyruvate-binding domains"/>
    <property type="match status" value="1"/>
</dbReference>
<keyword evidence="4" id="KW-0566">Pantothenate biosynthesis</keyword>
<protein>
    <recommendedName>
        <fullName evidence="3">3-methyl-2-oxobutanoate hydroxymethyltransferase</fullName>
        <ecNumber evidence="3">2.1.2.11</ecNumber>
    </recommendedName>
</protein>
<reference evidence="6 7" key="1">
    <citation type="submission" date="2023-04" db="EMBL/GenBank/DDBJ databases">
        <title>A novel bacteria isolated from coastal sediment.</title>
        <authorList>
            <person name="Liu X.-J."/>
            <person name="Du Z.-J."/>
        </authorList>
    </citation>
    <scope>NUCLEOTIDE SEQUENCE [LARGE SCALE GENOMIC DNA]</scope>
    <source>
        <strain evidence="6 7">SDUM461003</strain>
    </source>
</reference>
<evidence type="ECO:0000256" key="1">
    <source>
        <dbReference type="ARBA" id="ARBA00008676"/>
    </source>
</evidence>
<dbReference type="GO" id="GO:0003864">
    <property type="term" value="F:3-methyl-2-oxobutanoate hydroxymethyltransferase activity"/>
    <property type="evidence" value="ECO:0007669"/>
    <property type="project" value="UniProtKB-EC"/>
</dbReference>
<evidence type="ECO:0000256" key="3">
    <source>
        <dbReference type="ARBA" id="ARBA00012618"/>
    </source>
</evidence>
<sequence>MKQASTFSQLKHDGIKISMLTCYDYPSAKIQDACGIDVIFVGDSLATNVLGYAHQNDLSLEEMRHHVRAVARGVERSYLLADIPFAASSSLASIMDAADQLRQDGVDGVKVEGFKPEVFEALAQSEVDGWAHLGFTPQLIEKPSMQAKDDESAERLVDECLKLEAAGAVGVILELVPGLVAQRVSQALKIPVIGIGAGLHCDGQVQVWHDLIGLETRVYKHAFRQCDAHAAQTEAVKAYIRLIAD</sequence>
<comment type="caution">
    <text evidence="6">The sequence shown here is derived from an EMBL/GenBank/DDBJ whole genome shotgun (WGS) entry which is preliminary data.</text>
</comment>
<dbReference type="InterPro" id="IPR003700">
    <property type="entry name" value="Pantoate_hydroxy_MeTrfase"/>
</dbReference>
<dbReference type="RefSeq" id="WP_308950697.1">
    <property type="nucleotide sequence ID" value="NZ_JARXHW010000026.1"/>
</dbReference>